<name>A0A139HMI3_9PEZI</name>
<sequence length="109" mass="12005">MPFVIPPHHCIRLQHNQCSEQCAYQRDKAGESRDSTGDDVGDKNHARSAAEPHCPMLPSLGVYVPAAGQAAEKYCLGRNLPGSPRPYATFLMRWPADPKAGDVTYEPQK</sequence>
<gene>
    <name evidence="2" type="ORF">AC578_10023</name>
</gene>
<reference evidence="2 3" key="1">
    <citation type="submission" date="2015-07" db="EMBL/GenBank/DDBJ databases">
        <title>Comparative genomics of the Sigatoka disease complex on banana suggests a link between parallel evolutionary changes in Pseudocercospora fijiensis and Pseudocercospora eumusae and increased virulence on the banana host.</title>
        <authorList>
            <person name="Chang T.-C."/>
            <person name="Salvucci A."/>
            <person name="Crous P.W."/>
            <person name="Stergiopoulos I."/>
        </authorList>
    </citation>
    <scope>NUCLEOTIDE SEQUENCE [LARGE SCALE GENOMIC DNA]</scope>
    <source>
        <strain evidence="2 3">CBS 114824</strain>
    </source>
</reference>
<dbReference type="EMBL" id="LFZN01000029">
    <property type="protein sequence ID" value="KXT03602.1"/>
    <property type="molecule type" value="Genomic_DNA"/>
</dbReference>
<comment type="caution">
    <text evidence="2">The sequence shown here is derived from an EMBL/GenBank/DDBJ whole genome shotgun (WGS) entry which is preliminary data.</text>
</comment>
<evidence type="ECO:0000256" key="1">
    <source>
        <dbReference type="SAM" id="MobiDB-lite"/>
    </source>
</evidence>
<keyword evidence="3" id="KW-1185">Reference proteome</keyword>
<dbReference type="Proteomes" id="UP000070133">
    <property type="component" value="Unassembled WGS sequence"/>
</dbReference>
<accession>A0A139HMI3</accession>
<evidence type="ECO:0000313" key="3">
    <source>
        <dbReference type="Proteomes" id="UP000070133"/>
    </source>
</evidence>
<dbReference type="AlphaFoldDB" id="A0A139HMI3"/>
<protein>
    <submittedName>
        <fullName evidence="2">Uncharacterized protein</fullName>
    </submittedName>
</protein>
<feature type="region of interest" description="Disordered" evidence="1">
    <location>
        <begin position="24"/>
        <end position="51"/>
    </location>
</feature>
<organism evidence="2 3">
    <name type="scientific">Pseudocercospora eumusae</name>
    <dbReference type="NCBI Taxonomy" id="321146"/>
    <lineage>
        <taxon>Eukaryota</taxon>
        <taxon>Fungi</taxon>
        <taxon>Dikarya</taxon>
        <taxon>Ascomycota</taxon>
        <taxon>Pezizomycotina</taxon>
        <taxon>Dothideomycetes</taxon>
        <taxon>Dothideomycetidae</taxon>
        <taxon>Mycosphaerellales</taxon>
        <taxon>Mycosphaerellaceae</taxon>
        <taxon>Pseudocercospora</taxon>
    </lineage>
</organism>
<feature type="compositionally biased region" description="Basic and acidic residues" evidence="1">
    <location>
        <begin position="25"/>
        <end position="50"/>
    </location>
</feature>
<evidence type="ECO:0000313" key="2">
    <source>
        <dbReference type="EMBL" id="KXT03602.1"/>
    </source>
</evidence>
<proteinExistence type="predicted"/>